<proteinExistence type="inferred from homology"/>
<dbReference type="AlphaFoldDB" id="A0A0D2FSS2"/>
<dbReference type="Pfam" id="PF13561">
    <property type="entry name" value="adh_short_C2"/>
    <property type="match status" value="1"/>
</dbReference>
<evidence type="ECO:0000313" key="3">
    <source>
        <dbReference type="EMBL" id="KIW89607.1"/>
    </source>
</evidence>
<protein>
    <submittedName>
        <fullName evidence="3">Uncharacterized protein</fullName>
    </submittedName>
</protein>
<dbReference type="GO" id="GO:0016616">
    <property type="term" value="F:oxidoreductase activity, acting on the CH-OH group of donors, NAD or NADP as acceptor"/>
    <property type="evidence" value="ECO:0007669"/>
    <property type="project" value="TreeGrafter"/>
</dbReference>
<keyword evidence="4" id="KW-1185">Reference proteome</keyword>
<dbReference type="SUPFAM" id="SSF51735">
    <property type="entry name" value="NAD(P)-binding Rossmann-fold domains"/>
    <property type="match status" value="1"/>
</dbReference>
<accession>A0A0D2FSS2</accession>
<sequence>MTSTFAICEDVGKYWVANNMPEKIINTASLASFIGNVRIVRYAMSQGGVAQLTKALNNEWAAKEINVNAIAPGHVLPVCHFDCLASQLTEPTCIAGRWGTPEDFKGSSVFLTSSASDYIHGQILLVSIWDLLFIVYDCIQTGRCSWMGDL</sequence>
<dbReference type="PRINTS" id="PR00081">
    <property type="entry name" value="GDHRDH"/>
</dbReference>
<dbReference type="Proteomes" id="UP000053789">
    <property type="component" value="Unassembled WGS sequence"/>
</dbReference>
<dbReference type="InterPro" id="IPR002347">
    <property type="entry name" value="SDR_fam"/>
</dbReference>
<keyword evidence="2" id="KW-0560">Oxidoreductase</keyword>
<dbReference type="GeneID" id="27702691"/>
<dbReference type="PANTHER" id="PTHR42760">
    <property type="entry name" value="SHORT-CHAIN DEHYDROGENASES/REDUCTASES FAMILY MEMBER"/>
    <property type="match status" value="1"/>
</dbReference>
<name>A0A0D2FSS2_CLAB1</name>
<reference evidence="3" key="1">
    <citation type="submission" date="2015-01" db="EMBL/GenBank/DDBJ databases">
        <title>The Genome Sequence of Cladophialophora bantiana CBS 173.52.</title>
        <authorList>
            <consortium name="The Broad Institute Genomics Platform"/>
            <person name="Cuomo C."/>
            <person name="de Hoog S."/>
            <person name="Gorbushina A."/>
            <person name="Stielow B."/>
            <person name="Teixiera M."/>
            <person name="Abouelleil A."/>
            <person name="Chapman S.B."/>
            <person name="Priest M."/>
            <person name="Young S.K."/>
            <person name="Wortman J."/>
            <person name="Nusbaum C."/>
            <person name="Birren B."/>
        </authorList>
    </citation>
    <scope>NUCLEOTIDE SEQUENCE [LARGE SCALE GENOMIC DNA]</scope>
    <source>
        <strain evidence="3">CBS 173.52</strain>
    </source>
</reference>
<evidence type="ECO:0000256" key="2">
    <source>
        <dbReference type="ARBA" id="ARBA00023002"/>
    </source>
</evidence>
<organism evidence="3 4">
    <name type="scientific">Cladophialophora bantiana (strain ATCC 10958 / CBS 173.52 / CDC B-1940 / NIH 8579)</name>
    <name type="common">Xylohypha bantiana</name>
    <dbReference type="NCBI Taxonomy" id="1442370"/>
    <lineage>
        <taxon>Eukaryota</taxon>
        <taxon>Fungi</taxon>
        <taxon>Dikarya</taxon>
        <taxon>Ascomycota</taxon>
        <taxon>Pezizomycotina</taxon>
        <taxon>Eurotiomycetes</taxon>
        <taxon>Chaetothyriomycetidae</taxon>
        <taxon>Chaetothyriales</taxon>
        <taxon>Herpotrichiellaceae</taxon>
        <taxon>Cladophialophora</taxon>
    </lineage>
</organism>
<evidence type="ECO:0000256" key="1">
    <source>
        <dbReference type="ARBA" id="ARBA00006484"/>
    </source>
</evidence>
<dbReference type="EMBL" id="KN846995">
    <property type="protein sequence ID" value="KIW89607.1"/>
    <property type="molecule type" value="Genomic_DNA"/>
</dbReference>
<dbReference type="HOGENOM" id="CLU_1740308_0_0_1"/>
<gene>
    <name evidence="3" type="ORF">Z519_09763</name>
</gene>
<dbReference type="PANTHER" id="PTHR42760:SF5">
    <property type="entry name" value="2-DEHYDRO-3-DEOXY-D-GLUCONATE 5-DEHYDROGENASE"/>
    <property type="match status" value="1"/>
</dbReference>
<dbReference type="OrthoDB" id="294295at2759"/>
<dbReference type="Gene3D" id="3.40.50.720">
    <property type="entry name" value="NAD(P)-binding Rossmann-like Domain"/>
    <property type="match status" value="1"/>
</dbReference>
<evidence type="ECO:0000313" key="4">
    <source>
        <dbReference type="Proteomes" id="UP000053789"/>
    </source>
</evidence>
<dbReference type="InterPro" id="IPR036291">
    <property type="entry name" value="NAD(P)-bd_dom_sf"/>
</dbReference>
<dbReference type="VEuPathDB" id="FungiDB:Z519_09763"/>
<comment type="similarity">
    <text evidence="1">Belongs to the short-chain dehydrogenases/reductases (SDR) family.</text>
</comment>
<dbReference type="RefSeq" id="XP_016616276.1">
    <property type="nucleotide sequence ID" value="XM_016767484.1"/>
</dbReference>